<keyword evidence="3" id="KW-1185">Reference proteome</keyword>
<accession>A0ABY4KZM0</accession>
<keyword evidence="1" id="KW-1133">Transmembrane helix</keyword>
<dbReference type="EMBL" id="CP051627">
    <property type="protein sequence ID" value="UPT19688.1"/>
    <property type="molecule type" value="Genomic_DNA"/>
</dbReference>
<organism evidence="2 3">
    <name type="scientific">Thermobifida alba</name>
    <name type="common">Thermomonospora alba</name>
    <dbReference type="NCBI Taxonomy" id="53522"/>
    <lineage>
        <taxon>Bacteria</taxon>
        <taxon>Bacillati</taxon>
        <taxon>Actinomycetota</taxon>
        <taxon>Actinomycetes</taxon>
        <taxon>Streptosporangiales</taxon>
        <taxon>Nocardiopsidaceae</taxon>
        <taxon>Thermobifida</taxon>
    </lineage>
</organism>
<proteinExistence type="predicted"/>
<keyword evidence="1" id="KW-0812">Transmembrane</keyword>
<feature type="transmembrane region" description="Helical" evidence="1">
    <location>
        <begin position="80"/>
        <end position="104"/>
    </location>
</feature>
<evidence type="ECO:0000313" key="3">
    <source>
        <dbReference type="Proteomes" id="UP000832041"/>
    </source>
</evidence>
<evidence type="ECO:0000313" key="2">
    <source>
        <dbReference type="EMBL" id="UPT19688.1"/>
    </source>
</evidence>
<keyword evidence="1" id="KW-0472">Membrane</keyword>
<evidence type="ECO:0000256" key="1">
    <source>
        <dbReference type="SAM" id="Phobius"/>
    </source>
</evidence>
<protein>
    <submittedName>
        <fullName evidence="2">Uncharacterized protein</fullName>
    </submittedName>
</protein>
<dbReference type="Proteomes" id="UP000832041">
    <property type="component" value="Chromosome"/>
</dbReference>
<sequence>MIIWRGWGILVLLMTGLPAGLGAFAAQALLGEDMAQLGAGIGIVVGGVASFLVGQRLNAPVQGYHPQTGQPVLYKNRHTLFFIPMQYCGVLLLVLGAVVGFTSLPNLL</sequence>
<name>A0ABY4KZM0_THEAE</name>
<gene>
    <name evidence="2" type="ORF">FOF52_00805</name>
</gene>
<reference evidence="2 3" key="1">
    <citation type="submission" date="2020-04" db="EMBL/GenBank/DDBJ databases">
        <title>Thermobifida alba genome sequencing and assembly.</title>
        <authorList>
            <person name="Luzics S."/>
            <person name="Horvath B."/>
            <person name="Nagy I."/>
            <person name="Toth A."/>
            <person name="Nagy I."/>
            <person name="Kukolya J."/>
        </authorList>
    </citation>
    <scope>NUCLEOTIDE SEQUENCE [LARGE SCALE GENOMIC DNA]</scope>
    <source>
        <strain evidence="2 3">DSM 43795</strain>
    </source>
</reference>
<feature type="transmembrane region" description="Helical" evidence="1">
    <location>
        <begin position="35"/>
        <end position="54"/>
    </location>
</feature>